<dbReference type="EMBL" id="JAWDGP010006702">
    <property type="protein sequence ID" value="KAK3736537.1"/>
    <property type="molecule type" value="Genomic_DNA"/>
</dbReference>
<evidence type="ECO:0000313" key="2">
    <source>
        <dbReference type="Proteomes" id="UP001283361"/>
    </source>
</evidence>
<keyword evidence="2" id="KW-1185">Reference proteome</keyword>
<reference evidence="1" key="1">
    <citation type="journal article" date="2023" name="G3 (Bethesda)">
        <title>A reference genome for the long-term kleptoplast-retaining sea slug Elysia crispata morphotype clarki.</title>
        <authorList>
            <person name="Eastman K.E."/>
            <person name="Pendleton A.L."/>
            <person name="Shaikh M.A."/>
            <person name="Suttiyut T."/>
            <person name="Ogas R."/>
            <person name="Tomko P."/>
            <person name="Gavelis G."/>
            <person name="Widhalm J.R."/>
            <person name="Wisecaver J.H."/>
        </authorList>
    </citation>
    <scope>NUCLEOTIDE SEQUENCE</scope>
    <source>
        <strain evidence="1">ECLA1</strain>
    </source>
</reference>
<comment type="caution">
    <text evidence="1">The sequence shown here is derived from an EMBL/GenBank/DDBJ whole genome shotgun (WGS) entry which is preliminary data.</text>
</comment>
<evidence type="ECO:0000313" key="1">
    <source>
        <dbReference type="EMBL" id="KAK3736537.1"/>
    </source>
</evidence>
<dbReference type="AlphaFoldDB" id="A0AAE0Y8I1"/>
<organism evidence="1 2">
    <name type="scientific">Elysia crispata</name>
    <name type="common">lettuce slug</name>
    <dbReference type="NCBI Taxonomy" id="231223"/>
    <lineage>
        <taxon>Eukaryota</taxon>
        <taxon>Metazoa</taxon>
        <taxon>Spiralia</taxon>
        <taxon>Lophotrochozoa</taxon>
        <taxon>Mollusca</taxon>
        <taxon>Gastropoda</taxon>
        <taxon>Heterobranchia</taxon>
        <taxon>Euthyneura</taxon>
        <taxon>Panpulmonata</taxon>
        <taxon>Sacoglossa</taxon>
        <taxon>Placobranchoidea</taxon>
        <taxon>Plakobranchidae</taxon>
        <taxon>Elysia</taxon>
    </lineage>
</organism>
<sequence>MNVQHCEDPYSHHSNRTPCRPNCLYRRWIVFCLAVIQHLALTAVSSKKMPAGIFLCRDVEVTGRNLRIKILYVNLYSGRHFVAVKELRSAEHLTQPSAPFLSACSSRSDLASPAKDHFSILLFPL</sequence>
<proteinExistence type="predicted"/>
<protein>
    <submittedName>
        <fullName evidence="1">Uncharacterized protein</fullName>
    </submittedName>
</protein>
<name>A0AAE0Y8I1_9GAST</name>
<dbReference type="Proteomes" id="UP001283361">
    <property type="component" value="Unassembled WGS sequence"/>
</dbReference>
<gene>
    <name evidence="1" type="ORF">RRG08_051530</name>
</gene>
<accession>A0AAE0Y8I1</accession>